<protein>
    <submittedName>
        <fullName evidence="2">Uncharacterized protein</fullName>
    </submittedName>
</protein>
<gene>
    <name evidence="2" type="ORF">X975_03454</name>
</gene>
<evidence type="ECO:0000256" key="1">
    <source>
        <dbReference type="SAM" id="MobiDB-lite"/>
    </source>
</evidence>
<feature type="non-terminal residue" evidence="2">
    <location>
        <position position="65"/>
    </location>
</feature>
<dbReference type="EMBL" id="KK115067">
    <property type="protein sequence ID" value="KFM64100.1"/>
    <property type="molecule type" value="Genomic_DNA"/>
</dbReference>
<dbReference type="Proteomes" id="UP000054359">
    <property type="component" value="Unassembled WGS sequence"/>
</dbReference>
<evidence type="ECO:0000313" key="2">
    <source>
        <dbReference type="EMBL" id="KFM64100.1"/>
    </source>
</evidence>
<organism evidence="2 3">
    <name type="scientific">Stegodyphus mimosarum</name>
    <name type="common">African social velvet spider</name>
    <dbReference type="NCBI Taxonomy" id="407821"/>
    <lineage>
        <taxon>Eukaryota</taxon>
        <taxon>Metazoa</taxon>
        <taxon>Ecdysozoa</taxon>
        <taxon>Arthropoda</taxon>
        <taxon>Chelicerata</taxon>
        <taxon>Arachnida</taxon>
        <taxon>Araneae</taxon>
        <taxon>Araneomorphae</taxon>
        <taxon>Entelegynae</taxon>
        <taxon>Eresoidea</taxon>
        <taxon>Eresidae</taxon>
        <taxon>Stegodyphus</taxon>
    </lineage>
</organism>
<dbReference type="AlphaFoldDB" id="A0A087TG61"/>
<feature type="compositionally biased region" description="Polar residues" evidence="1">
    <location>
        <begin position="48"/>
        <end position="65"/>
    </location>
</feature>
<accession>A0A087TG61</accession>
<name>A0A087TG61_STEMI</name>
<feature type="region of interest" description="Disordered" evidence="1">
    <location>
        <begin position="44"/>
        <end position="65"/>
    </location>
</feature>
<evidence type="ECO:0000313" key="3">
    <source>
        <dbReference type="Proteomes" id="UP000054359"/>
    </source>
</evidence>
<reference evidence="2 3" key="1">
    <citation type="submission" date="2013-11" db="EMBL/GenBank/DDBJ databases">
        <title>Genome sequencing of Stegodyphus mimosarum.</title>
        <authorList>
            <person name="Bechsgaard J."/>
        </authorList>
    </citation>
    <scope>NUCLEOTIDE SEQUENCE [LARGE SCALE GENOMIC DNA]</scope>
</reference>
<sequence length="65" mass="7433">MLFGIDVMHRYNAMSDSKSRIDYSMGIDARLRLRGQTAWVGCHMGRTDTGQPRPQRAIDTTKTNF</sequence>
<keyword evidence="3" id="KW-1185">Reference proteome</keyword>
<proteinExistence type="predicted"/>